<evidence type="ECO:0000313" key="2">
    <source>
        <dbReference type="EMBL" id="MBS0124417.1"/>
    </source>
</evidence>
<feature type="compositionally biased region" description="Pro residues" evidence="1">
    <location>
        <begin position="67"/>
        <end position="76"/>
    </location>
</feature>
<dbReference type="RefSeq" id="WP_212536361.1">
    <property type="nucleotide sequence ID" value="NZ_JAGTUU010000003.1"/>
</dbReference>
<dbReference type="Proteomes" id="UP000681356">
    <property type="component" value="Unassembled WGS sequence"/>
</dbReference>
<dbReference type="EMBL" id="JAGTUU010000003">
    <property type="protein sequence ID" value="MBS0124417.1"/>
    <property type="molecule type" value="Genomic_DNA"/>
</dbReference>
<name>A0A8J7WBD8_9RHOB</name>
<sequence length="139" mass="13270">MDVTNGGSAALCCGGKGNGRAVGHMAKAAVAEARAAGAELPANAQGLAASGIARGMDVMAMLAAYGPPPVASPEPTPDLGVDPAEALPATNAPGEEAAVETAEPEAGMASGEAVTGYAASVGILSVTASETALQLLQAV</sequence>
<keyword evidence="3" id="KW-1185">Reference proteome</keyword>
<comment type="caution">
    <text evidence="2">The sequence shown here is derived from an EMBL/GenBank/DDBJ whole genome shotgun (WGS) entry which is preliminary data.</text>
</comment>
<reference evidence="2" key="1">
    <citation type="submission" date="2021-04" db="EMBL/GenBank/DDBJ databases">
        <authorList>
            <person name="Yoon J."/>
        </authorList>
    </citation>
    <scope>NUCLEOTIDE SEQUENCE</scope>
    <source>
        <strain evidence="2">KMU-90</strain>
    </source>
</reference>
<accession>A0A8J7WBD8</accession>
<dbReference type="AlphaFoldDB" id="A0A8J7WBD8"/>
<protein>
    <submittedName>
        <fullName evidence="2">Uncharacterized protein</fullName>
    </submittedName>
</protein>
<proteinExistence type="predicted"/>
<gene>
    <name evidence="2" type="ORF">KB874_09735</name>
</gene>
<evidence type="ECO:0000256" key="1">
    <source>
        <dbReference type="SAM" id="MobiDB-lite"/>
    </source>
</evidence>
<feature type="region of interest" description="Disordered" evidence="1">
    <location>
        <begin position="67"/>
        <end position="107"/>
    </location>
</feature>
<organism evidence="2 3">
    <name type="scientific">Thetidibacter halocola</name>
    <dbReference type="NCBI Taxonomy" id="2827239"/>
    <lineage>
        <taxon>Bacteria</taxon>
        <taxon>Pseudomonadati</taxon>
        <taxon>Pseudomonadota</taxon>
        <taxon>Alphaproteobacteria</taxon>
        <taxon>Rhodobacterales</taxon>
        <taxon>Roseobacteraceae</taxon>
        <taxon>Thetidibacter</taxon>
    </lineage>
</organism>
<evidence type="ECO:0000313" key="3">
    <source>
        <dbReference type="Proteomes" id="UP000681356"/>
    </source>
</evidence>
<feature type="compositionally biased region" description="Low complexity" evidence="1">
    <location>
        <begin position="92"/>
        <end position="107"/>
    </location>
</feature>